<keyword evidence="1" id="KW-0732">Signal</keyword>
<dbReference type="InterPro" id="IPR021308">
    <property type="entry name" value="GfcB"/>
</dbReference>
<sequence>MKTKRLVLSLSLLLLTACSQRFQDVNATFSHAFYGPDDAVLTAEQISDLPYASTYVRINDGAQIFMVLAFAQQNPLTGYTQYKWMSSDRAMIVTEQGRIVKTLGLLGDNLVGLERKAQTNTSWSVTYDWSPQYRYGYNGIAIQTALTQESISTPLQNYNTRKYAETVSFDAIDAKITNYYWKDIVSNQVIKQIEYIGPQMHKIEMTLLKAPTI</sequence>
<dbReference type="SUPFAM" id="SSF159270">
    <property type="entry name" value="YmcC-like"/>
    <property type="match status" value="1"/>
</dbReference>
<keyword evidence="3" id="KW-1185">Reference proteome</keyword>
<organism evidence="2 3">
    <name type="scientific">Vibrio hippocampi</name>
    <dbReference type="NCBI Taxonomy" id="654686"/>
    <lineage>
        <taxon>Bacteria</taxon>
        <taxon>Pseudomonadati</taxon>
        <taxon>Pseudomonadota</taxon>
        <taxon>Gammaproteobacteria</taxon>
        <taxon>Vibrionales</taxon>
        <taxon>Vibrionaceae</taxon>
        <taxon>Vibrio</taxon>
    </lineage>
</organism>
<gene>
    <name evidence="2" type="primary">gfcB</name>
    <name evidence="2" type="ORF">VHP8226_02570</name>
</gene>
<dbReference type="Proteomes" id="UP000838160">
    <property type="component" value="Unassembled WGS sequence"/>
</dbReference>
<dbReference type="EMBL" id="CAKLCM010000002">
    <property type="protein sequence ID" value="CAH0527242.1"/>
    <property type="molecule type" value="Genomic_DNA"/>
</dbReference>
<proteinExistence type="predicted"/>
<dbReference type="RefSeq" id="WP_237485379.1">
    <property type="nucleotide sequence ID" value="NZ_CAKLCM010000002.1"/>
</dbReference>
<evidence type="ECO:0000313" key="2">
    <source>
        <dbReference type="EMBL" id="CAH0527242.1"/>
    </source>
</evidence>
<reference evidence="2" key="1">
    <citation type="submission" date="2021-12" db="EMBL/GenBank/DDBJ databases">
        <authorList>
            <person name="Rodrigo-Torres L."/>
            <person name="Arahal R. D."/>
            <person name="Lucena T."/>
        </authorList>
    </citation>
    <scope>NUCLEOTIDE SEQUENCE</scope>
    <source>
        <strain evidence="2">CECT 8226</strain>
    </source>
</reference>
<dbReference type="InterPro" id="IPR023373">
    <property type="entry name" value="YmcC_sf"/>
</dbReference>
<accession>A0ABM8ZKB6</accession>
<dbReference type="PROSITE" id="PS51257">
    <property type="entry name" value="PROKAR_LIPOPROTEIN"/>
    <property type="match status" value="1"/>
</dbReference>
<name>A0ABM8ZKB6_9VIBR</name>
<keyword evidence="2" id="KW-0449">Lipoprotein</keyword>
<feature type="signal peptide" evidence="1">
    <location>
        <begin position="1"/>
        <end position="23"/>
    </location>
</feature>
<dbReference type="Gene3D" id="2.40.360.10">
    <property type="entry name" value="YmcC-like"/>
    <property type="match status" value="1"/>
</dbReference>
<feature type="chain" id="PRO_5045979455" evidence="1">
    <location>
        <begin position="24"/>
        <end position="213"/>
    </location>
</feature>
<comment type="caution">
    <text evidence="2">The sequence shown here is derived from an EMBL/GenBank/DDBJ whole genome shotgun (WGS) entry which is preliminary data.</text>
</comment>
<evidence type="ECO:0000313" key="3">
    <source>
        <dbReference type="Proteomes" id="UP000838160"/>
    </source>
</evidence>
<evidence type="ECO:0000256" key="1">
    <source>
        <dbReference type="SAM" id="SignalP"/>
    </source>
</evidence>
<dbReference type="Pfam" id="PF11102">
    <property type="entry name" value="YjbF"/>
    <property type="match status" value="1"/>
</dbReference>
<protein>
    <submittedName>
        <fullName evidence="2">Lipoprotein GfcB</fullName>
    </submittedName>
</protein>